<accession>A0A9J5ZE97</accession>
<dbReference type="EMBL" id="JACXVP010000004">
    <property type="protein sequence ID" value="KAG5610263.1"/>
    <property type="molecule type" value="Genomic_DNA"/>
</dbReference>
<name>A0A9J5ZE97_SOLCO</name>
<sequence>MPNHSASSTQLTEQSNLLDFYRDLNFSPAAHENKVKPLFYAIEPRPILPMTLEYSDLPRFGKNWPIDIFCP</sequence>
<gene>
    <name evidence="1" type="ORF">H5410_021544</name>
</gene>
<dbReference type="AlphaFoldDB" id="A0A9J5ZE97"/>
<protein>
    <submittedName>
        <fullName evidence="1">Uncharacterized protein</fullName>
    </submittedName>
</protein>
<evidence type="ECO:0000313" key="2">
    <source>
        <dbReference type="Proteomes" id="UP000824120"/>
    </source>
</evidence>
<proteinExistence type="predicted"/>
<keyword evidence="2" id="KW-1185">Reference proteome</keyword>
<comment type="caution">
    <text evidence="1">The sequence shown here is derived from an EMBL/GenBank/DDBJ whole genome shotgun (WGS) entry which is preliminary data.</text>
</comment>
<reference evidence="1 2" key="1">
    <citation type="submission" date="2020-09" db="EMBL/GenBank/DDBJ databases">
        <title>De no assembly of potato wild relative species, Solanum commersonii.</title>
        <authorList>
            <person name="Cho K."/>
        </authorList>
    </citation>
    <scope>NUCLEOTIDE SEQUENCE [LARGE SCALE GENOMIC DNA]</scope>
    <source>
        <strain evidence="1">LZ3.2</strain>
        <tissue evidence="1">Leaf</tissue>
    </source>
</reference>
<dbReference type="Proteomes" id="UP000824120">
    <property type="component" value="Chromosome 4"/>
</dbReference>
<organism evidence="1 2">
    <name type="scientific">Solanum commersonii</name>
    <name type="common">Commerson's wild potato</name>
    <name type="synonym">Commerson's nightshade</name>
    <dbReference type="NCBI Taxonomy" id="4109"/>
    <lineage>
        <taxon>Eukaryota</taxon>
        <taxon>Viridiplantae</taxon>
        <taxon>Streptophyta</taxon>
        <taxon>Embryophyta</taxon>
        <taxon>Tracheophyta</taxon>
        <taxon>Spermatophyta</taxon>
        <taxon>Magnoliopsida</taxon>
        <taxon>eudicotyledons</taxon>
        <taxon>Gunneridae</taxon>
        <taxon>Pentapetalae</taxon>
        <taxon>asterids</taxon>
        <taxon>lamiids</taxon>
        <taxon>Solanales</taxon>
        <taxon>Solanaceae</taxon>
        <taxon>Solanoideae</taxon>
        <taxon>Solaneae</taxon>
        <taxon>Solanum</taxon>
    </lineage>
</organism>
<evidence type="ECO:0000313" key="1">
    <source>
        <dbReference type="EMBL" id="KAG5610263.1"/>
    </source>
</evidence>